<dbReference type="InterPro" id="IPR037026">
    <property type="entry name" value="Vgr_OB-fold_dom_sf"/>
</dbReference>
<organism evidence="2 3">
    <name type="scientific">Tistrella mobilis (strain KA081020-065)</name>
    <dbReference type="NCBI Taxonomy" id="1110502"/>
    <lineage>
        <taxon>Bacteria</taxon>
        <taxon>Pseudomonadati</taxon>
        <taxon>Pseudomonadota</taxon>
        <taxon>Alphaproteobacteria</taxon>
        <taxon>Geminicoccales</taxon>
        <taxon>Geminicoccaceae</taxon>
        <taxon>Tistrella</taxon>
    </lineage>
</organism>
<dbReference type="InterPro" id="IPR006531">
    <property type="entry name" value="Gp5/Vgr_OB"/>
</dbReference>
<evidence type="ECO:0000313" key="2">
    <source>
        <dbReference type="EMBL" id="AFK56024.1"/>
    </source>
</evidence>
<dbReference type="InterPro" id="IPR013046">
    <property type="entry name" value="GpV/Gp45"/>
</dbReference>
<geneLocation type="plasmid" evidence="2 3">
    <name>pTM2</name>
</geneLocation>
<dbReference type="Proteomes" id="UP000005258">
    <property type="component" value="Plasmid pTM2"/>
</dbReference>
<evidence type="ECO:0000259" key="1">
    <source>
        <dbReference type="Pfam" id="PF04717"/>
    </source>
</evidence>
<dbReference type="Gene3D" id="2.40.50.230">
    <property type="entry name" value="Gp5 N-terminal domain"/>
    <property type="match status" value="1"/>
</dbReference>
<proteinExistence type="predicted"/>
<keyword evidence="2" id="KW-0614">Plasmid</keyword>
<sequence>MSPDLAFRVSELERRLVNLLRRGVIAETDPANARARVRSGELLTAWLPWITTRAGGDRSWWAPEPGEAVVLLCPEGEPGLGVILPALYSTGAPAPAASADIHRTVHGDGSSVTVDRAAKRVVIDLPGDLVIRAGGTIHVDAQAIRLLEGG</sequence>
<name>I3TTD6_TISMK</name>
<protein>
    <submittedName>
        <fullName evidence="2">Phage baseplate assembly protein V</fullName>
    </submittedName>
</protein>
<dbReference type="NCBIfam" id="TIGR01644">
    <property type="entry name" value="phage_P2_V"/>
    <property type="match status" value="1"/>
</dbReference>
<dbReference type="Pfam" id="PF04717">
    <property type="entry name" value="Phage_base_V"/>
    <property type="match status" value="1"/>
</dbReference>
<dbReference type="RefSeq" id="WP_014752777.1">
    <property type="nucleotide sequence ID" value="NC_017966.1"/>
</dbReference>
<gene>
    <name evidence="2" type="ordered locus">TMO_b0016</name>
</gene>
<dbReference type="AlphaFoldDB" id="I3TTD6"/>
<dbReference type="HOGENOM" id="CLU_088884_5_0_5"/>
<keyword evidence="3" id="KW-1185">Reference proteome</keyword>
<dbReference type="KEGG" id="tmo:TMO_b0016"/>
<dbReference type="Gene3D" id="6.20.150.10">
    <property type="match status" value="1"/>
</dbReference>
<dbReference type="EMBL" id="CP003238">
    <property type="protein sequence ID" value="AFK56024.1"/>
    <property type="molecule type" value="Genomic_DNA"/>
</dbReference>
<accession>I3TTD6</accession>
<evidence type="ECO:0000313" key="3">
    <source>
        <dbReference type="Proteomes" id="UP000005258"/>
    </source>
</evidence>
<feature type="domain" description="Gp5/Type VI secretion system Vgr protein OB-fold" evidence="1">
    <location>
        <begin position="21"/>
        <end position="88"/>
    </location>
</feature>
<reference evidence="2 3" key="1">
    <citation type="journal article" date="2012" name="J. Am. Chem. Soc.">
        <title>Bacterial biosynthesis and maturation of the didemnin anti-cancer agents.</title>
        <authorList>
            <person name="Xu Y."/>
            <person name="Kersten R.D."/>
            <person name="Nam S.J."/>
            <person name="Lu L."/>
            <person name="Al-Suwailem A.M."/>
            <person name="Zheng H."/>
            <person name="Fenical W."/>
            <person name="Dorrestein P.C."/>
            <person name="Moore B.S."/>
            <person name="Qian P.Y."/>
        </authorList>
    </citation>
    <scope>NUCLEOTIDE SEQUENCE [LARGE SCALE GENOMIC DNA]</scope>
    <source>
        <strain evidence="2 3">KA081020-065</strain>
    </source>
</reference>